<dbReference type="AlphaFoldDB" id="A0A077ZP38"/>
<name>A0A077ZP38_STYLE</name>
<sequence length="263" mass="30288">MESLNKARRQSTLKKRLLYNRQRTYSDGDVEKILSMDPSEMTEKEKIIWKVEILKNSEDMDDLIDQKIRMIQEERFKINECMTGATDTISTYQKAVDRIAAKSRREPLVEQSRYESLINMARDDRQKKKTLPLIESFDVDQKAVRLRPNLANFNKLSNISNLAVNNQSQSARSHSNQRVKPLINQNQTLEIPEVFNRLYKQEQLRHCCDACKSGPCEHNKPDKSLSSHSQRSGSKRSMRSGASRGNSKSRPLSKARKSSGISN</sequence>
<protein>
    <submittedName>
        <fullName evidence="2">Uncharacterized protein</fullName>
    </submittedName>
</protein>
<dbReference type="Proteomes" id="UP000039865">
    <property type="component" value="Unassembled WGS sequence"/>
</dbReference>
<proteinExistence type="predicted"/>
<gene>
    <name evidence="2" type="primary">Contig928.g1019</name>
    <name evidence="2" type="ORF">STYLEM_165</name>
</gene>
<accession>A0A077ZP38</accession>
<dbReference type="EMBL" id="CCKQ01000156">
    <property type="protein sequence ID" value="CDW71224.1"/>
    <property type="molecule type" value="Genomic_DNA"/>
</dbReference>
<evidence type="ECO:0000313" key="2">
    <source>
        <dbReference type="EMBL" id="CDW71224.1"/>
    </source>
</evidence>
<evidence type="ECO:0000313" key="3">
    <source>
        <dbReference type="Proteomes" id="UP000039865"/>
    </source>
</evidence>
<organism evidence="2 3">
    <name type="scientific">Stylonychia lemnae</name>
    <name type="common">Ciliate</name>
    <dbReference type="NCBI Taxonomy" id="5949"/>
    <lineage>
        <taxon>Eukaryota</taxon>
        <taxon>Sar</taxon>
        <taxon>Alveolata</taxon>
        <taxon>Ciliophora</taxon>
        <taxon>Intramacronucleata</taxon>
        <taxon>Spirotrichea</taxon>
        <taxon>Stichotrichia</taxon>
        <taxon>Sporadotrichida</taxon>
        <taxon>Oxytrichidae</taxon>
        <taxon>Stylonychinae</taxon>
        <taxon>Stylonychia</taxon>
    </lineage>
</organism>
<feature type="compositionally biased region" description="Basic and acidic residues" evidence="1">
    <location>
        <begin position="215"/>
        <end position="225"/>
    </location>
</feature>
<keyword evidence="3" id="KW-1185">Reference proteome</keyword>
<reference evidence="2 3" key="1">
    <citation type="submission" date="2014-06" db="EMBL/GenBank/DDBJ databases">
        <authorList>
            <person name="Swart Estienne"/>
        </authorList>
    </citation>
    <scope>NUCLEOTIDE SEQUENCE [LARGE SCALE GENOMIC DNA]</scope>
    <source>
        <strain evidence="2 3">130c</strain>
    </source>
</reference>
<evidence type="ECO:0000256" key="1">
    <source>
        <dbReference type="SAM" id="MobiDB-lite"/>
    </source>
</evidence>
<dbReference type="InParanoid" id="A0A077ZP38"/>
<feature type="region of interest" description="Disordered" evidence="1">
    <location>
        <begin position="215"/>
        <end position="263"/>
    </location>
</feature>